<dbReference type="AlphaFoldDB" id="A0A6N2NBZ2"/>
<name>A0A6N2NBZ2_SALVM</name>
<reference evidence="1" key="1">
    <citation type="submission" date="2019-03" db="EMBL/GenBank/DDBJ databases">
        <authorList>
            <person name="Mank J."/>
            <person name="Almeida P."/>
        </authorList>
    </citation>
    <scope>NUCLEOTIDE SEQUENCE</scope>
    <source>
        <strain evidence="1">78183</strain>
    </source>
</reference>
<sequence>MPMQLQTFLPRTDCTSGKQRAVHQEKPWLPDRFPFRRCSCCPMQWPSSLSPTIKPVKHLGPCQSSHTSHPVGSISSTEITGFFSL</sequence>
<organism evidence="1">
    <name type="scientific">Salix viminalis</name>
    <name type="common">Common osier</name>
    <name type="synonym">Basket willow</name>
    <dbReference type="NCBI Taxonomy" id="40686"/>
    <lineage>
        <taxon>Eukaryota</taxon>
        <taxon>Viridiplantae</taxon>
        <taxon>Streptophyta</taxon>
        <taxon>Embryophyta</taxon>
        <taxon>Tracheophyta</taxon>
        <taxon>Spermatophyta</taxon>
        <taxon>Magnoliopsida</taxon>
        <taxon>eudicotyledons</taxon>
        <taxon>Gunneridae</taxon>
        <taxon>Pentapetalae</taxon>
        <taxon>rosids</taxon>
        <taxon>fabids</taxon>
        <taxon>Malpighiales</taxon>
        <taxon>Salicaceae</taxon>
        <taxon>Saliceae</taxon>
        <taxon>Salix</taxon>
    </lineage>
</organism>
<dbReference type="EMBL" id="CAADRP010002196">
    <property type="protein sequence ID" value="VFU63205.1"/>
    <property type="molecule type" value="Genomic_DNA"/>
</dbReference>
<gene>
    <name evidence="1" type="ORF">SVIM_LOCUS481065</name>
</gene>
<protein>
    <submittedName>
        <fullName evidence="1">Uncharacterized protein</fullName>
    </submittedName>
</protein>
<accession>A0A6N2NBZ2</accession>
<evidence type="ECO:0000313" key="1">
    <source>
        <dbReference type="EMBL" id="VFU63205.1"/>
    </source>
</evidence>
<proteinExistence type="predicted"/>